<feature type="compositionally biased region" description="Polar residues" evidence="1">
    <location>
        <begin position="35"/>
        <end position="48"/>
    </location>
</feature>
<dbReference type="Gene3D" id="3.90.190.10">
    <property type="entry name" value="Protein tyrosine phosphatase superfamily"/>
    <property type="match status" value="1"/>
</dbReference>
<feature type="compositionally biased region" description="Polar residues" evidence="1">
    <location>
        <begin position="599"/>
        <end position="626"/>
    </location>
</feature>
<dbReference type="SUPFAM" id="SSF49562">
    <property type="entry name" value="C2 domain (Calcium/lipid-binding domain, CaLB)"/>
    <property type="match status" value="1"/>
</dbReference>
<name>A0A336MFH8_CULSO</name>
<feature type="region of interest" description="Disordered" evidence="1">
    <location>
        <begin position="1"/>
        <end position="48"/>
    </location>
</feature>
<dbReference type="InterPro" id="IPR035892">
    <property type="entry name" value="C2_domain_sf"/>
</dbReference>
<dbReference type="PROSITE" id="PS51182">
    <property type="entry name" value="C2_TENSIN"/>
    <property type="match status" value="1"/>
</dbReference>
<dbReference type="AlphaFoldDB" id="A0A336MFH8"/>
<feature type="compositionally biased region" description="Polar residues" evidence="1">
    <location>
        <begin position="429"/>
        <end position="439"/>
    </location>
</feature>
<accession>A0A336MFH8</accession>
<feature type="region of interest" description="Disordered" evidence="1">
    <location>
        <begin position="429"/>
        <end position="456"/>
    </location>
</feature>
<feature type="region of interest" description="Disordered" evidence="1">
    <location>
        <begin position="583"/>
        <end position="626"/>
    </location>
</feature>
<dbReference type="PANTHER" id="PTHR45734">
    <property type="entry name" value="TENSIN"/>
    <property type="match status" value="1"/>
</dbReference>
<dbReference type="EMBL" id="UFQT01001109">
    <property type="protein sequence ID" value="SSX28946.1"/>
    <property type="molecule type" value="Genomic_DNA"/>
</dbReference>
<gene>
    <name evidence="4" type="primary">CSON000681</name>
</gene>
<evidence type="ECO:0000313" key="4">
    <source>
        <dbReference type="EMBL" id="SSX28946.1"/>
    </source>
</evidence>
<feature type="domain" description="C2 tensin-type" evidence="2">
    <location>
        <begin position="233"/>
        <end position="368"/>
    </location>
</feature>
<feature type="region of interest" description="Disordered" evidence="1">
    <location>
        <begin position="77"/>
        <end position="97"/>
    </location>
</feature>
<reference evidence="3" key="1">
    <citation type="submission" date="2018-04" db="EMBL/GenBank/DDBJ databases">
        <authorList>
            <person name="Go L.Y."/>
            <person name="Mitchell J.A."/>
        </authorList>
    </citation>
    <scope>NUCLEOTIDE SEQUENCE</scope>
    <source>
        <tissue evidence="3">Whole organism</tissue>
    </source>
</reference>
<dbReference type="SMART" id="SM01326">
    <property type="entry name" value="PTEN_C2"/>
    <property type="match status" value="1"/>
</dbReference>
<dbReference type="InterPro" id="IPR029021">
    <property type="entry name" value="Prot-tyrosine_phosphatase-like"/>
</dbReference>
<proteinExistence type="predicted"/>
<sequence>MIRINSQSFTLPSTLTKKNSYNDEEQQVIPKSRSFPVSSKHTKSNNASTSNALRLHYITERILASVLPGRTHAEVVQRRQQQQNNGHCSDRGTTTGDEFEDEYERELILMLEQKHGKNYRVFDLESCLAVITLEKLCELCKHIDSWLGSGRERVVVLQDRICGSNYAHPTKVTTLSPEDTRMQTQIVRNWLDLDIFSMRKFLEDMVGPLHVPSYKRYIAYFAGLLSGDIKMNSSPLHLNYVILESPPCLHYKAVTTTDNEWRSFIKIYEGKRCVFISDVYIVPITTKQFMYEIKHPLRLRGDIIIRCFQLIPNHNLRYSDRELISSVQFHTCAITSTEVVFNKFDLDYAYDDERFPNDHKITLIFINATSPNNDLNRQLVFQNPLVRVEPLSNCSSLDNISEEDRHRELDDLLSDMLMTVQDIPDIQRSTQVTKSQTHSRGIAPIPTAASSSTSSVTTVVTQKSTTSTTGNQQIQLRGELYENSSTTTLTPPASENGRDTPTVQLRNKRDLEQQERELIMSLSNNELCVNEQQENQQQDAGNTLLKMNLQHHSYLYPQQARIETLSISDTDDDQQSNIPYHAREDSRPFTYGNIPPPNSTVSGRTTPTVATTSSNGTMLKSQSGLSSPSMVRKVIIADKKQQQQQKPRNEFEDMLMERREKIMSEKYSIGDKTPNGSNPNTNGYDSKWYHTSSTSQTTNGYPYDLLKRSNTLDGSSFRLGVSCRLTQQGNQL</sequence>
<dbReference type="EMBL" id="UFQS01001109">
    <property type="protein sequence ID" value="SSX09035.1"/>
    <property type="molecule type" value="Genomic_DNA"/>
</dbReference>
<dbReference type="GO" id="GO:0005925">
    <property type="term" value="C:focal adhesion"/>
    <property type="evidence" value="ECO:0007669"/>
    <property type="project" value="TreeGrafter"/>
</dbReference>
<dbReference type="InterPro" id="IPR051484">
    <property type="entry name" value="Tensin_PTEN_phosphatase"/>
</dbReference>
<reference evidence="4" key="2">
    <citation type="submission" date="2018-07" db="EMBL/GenBank/DDBJ databases">
        <authorList>
            <person name="Quirk P.G."/>
            <person name="Krulwich T.A."/>
        </authorList>
    </citation>
    <scope>NUCLEOTIDE SEQUENCE</scope>
</reference>
<organism evidence="4">
    <name type="scientific">Culicoides sonorensis</name>
    <name type="common">Biting midge</name>
    <dbReference type="NCBI Taxonomy" id="179676"/>
    <lineage>
        <taxon>Eukaryota</taxon>
        <taxon>Metazoa</taxon>
        <taxon>Ecdysozoa</taxon>
        <taxon>Arthropoda</taxon>
        <taxon>Hexapoda</taxon>
        <taxon>Insecta</taxon>
        <taxon>Pterygota</taxon>
        <taxon>Neoptera</taxon>
        <taxon>Endopterygota</taxon>
        <taxon>Diptera</taxon>
        <taxon>Nematocera</taxon>
        <taxon>Chironomoidea</taxon>
        <taxon>Ceratopogonidae</taxon>
        <taxon>Ceratopogoninae</taxon>
        <taxon>Culicoides</taxon>
        <taxon>Monoculicoides</taxon>
    </lineage>
</organism>
<feature type="compositionally biased region" description="Polar residues" evidence="1">
    <location>
        <begin position="674"/>
        <end position="696"/>
    </location>
</feature>
<evidence type="ECO:0000313" key="3">
    <source>
        <dbReference type="EMBL" id="SSX09035.1"/>
    </source>
</evidence>
<dbReference type="VEuPathDB" id="VectorBase:CSON000681"/>
<feature type="compositionally biased region" description="Polar residues" evidence="1">
    <location>
        <begin position="1"/>
        <end position="19"/>
    </location>
</feature>
<protein>
    <submittedName>
        <fullName evidence="4">CSON000681 protein</fullName>
    </submittedName>
</protein>
<feature type="region of interest" description="Disordered" evidence="1">
    <location>
        <begin position="667"/>
        <end position="696"/>
    </location>
</feature>
<dbReference type="Pfam" id="PF10409">
    <property type="entry name" value="PTEN_C2"/>
    <property type="match status" value="1"/>
</dbReference>
<evidence type="ECO:0000256" key="1">
    <source>
        <dbReference type="SAM" id="MobiDB-lite"/>
    </source>
</evidence>
<dbReference type="PANTHER" id="PTHR45734:SF10">
    <property type="entry name" value="BLISTERY, ISOFORM A"/>
    <property type="match status" value="1"/>
</dbReference>
<dbReference type="Gene3D" id="2.60.40.1110">
    <property type="match status" value="1"/>
</dbReference>
<dbReference type="InterPro" id="IPR014020">
    <property type="entry name" value="Tensin_C2-dom"/>
</dbReference>
<evidence type="ECO:0000259" key="2">
    <source>
        <dbReference type="PROSITE" id="PS51182"/>
    </source>
</evidence>